<reference evidence="2 3" key="1">
    <citation type="journal article" date="2021" name="BMC Genomics">
        <title>Datura genome reveals duplications of psychoactive alkaloid biosynthetic genes and high mutation rate following tissue culture.</title>
        <authorList>
            <person name="Rajewski A."/>
            <person name="Carter-House D."/>
            <person name="Stajich J."/>
            <person name="Litt A."/>
        </authorList>
    </citation>
    <scope>NUCLEOTIDE SEQUENCE [LARGE SCALE GENOMIC DNA]</scope>
    <source>
        <strain evidence="2">AR-01</strain>
    </source>
</reference>
<name>A0ABS8V371_DATST</name>
<protein>
    <submittedName>
        <fullName evidence="2">Uncharacterized protein</fullName>
    </submittedName>
</protein>
<comment type="caution">
    <text evidence="2">The sequence shown here is derived from an EMBL/GenBank/DDBJ whole genome shotgun (WGS) entry which is preliminary data.</text>
</comment>
<evidence type="ECO:0000313" key="2">
    <source>
        <dbReference type="EMBL" id="MCD9640840.1"/>
    </source>
</evidence>
<feature type="compositionally biased region" description="Acidic residues" evidence="1">
    <location>
        <begin position="162"/>
        <end position="171"/>
    </location>
</feature>
<accession>A0ABS8V371</accession>
<feature type="region of interest" description="Disordered" evidence="1">
    <location>
        <begin position="1"/>
        <end position="30"/>
    </location>
</feature>
<feature type="compositionally biased region" description="Polar residues" evidence="1">
    <location>
        <begin position="194"/>
        <end position="205"/>
    </location>
</feature>
<organism evidence="2 3">
    <name type="scientific">Datura stramonium</name>
    <name type="common">Jimsonweed</name>
    <name type="synonym">Common thornapple</name>
    <dbReference type="NCBI Taxonomy" id="4076"/>
    <lineage>
        <taxon>Eukaryota</taxon>
        <taxon>Viridiplantae</taxon>
        <taxon>Streptophyta</taxon>
        <taxon>Embryophyta</taxon>
        <taxon>Tracheophyta</taxon>
        <taxon>Spermatophyta</taxon>
        <taxon>Magnoliopsida</taxon>
        <taxon>eudicotyledons</taxon>
        <taxon>Gunneridae</taxon>
        <taxon>Pentapetalae</taxon>
        <taxon>asterids</taxon>
        <taxon>lamiids</taxon>
        <taxon>Solanales</taxon>
        <taxon>Solanaceae</taxon>
        <taxon>Solanoideae</taxon>
        <taxon>Datureae</taxon>
        <taxon>Datura</taxon>
    </lineage>
</organism>
<evidence type="ECO:0000256" key="1">
    <source>
        <dbReference type="SAM" id="MobiDB-lite"/>
    </source>
</evidence>
<dbReference type="Proteomes" id="UP000823775">
    <property type="component" value="Unassembled WGS sequence"/>
</dbReference>
<sequence>MDPKSNKGKVVDSSNEGAKRARMSQEALMEDASMPQSPLWFGLRWIMEQEARVKKGQRFSFGGFLTRFLRAKKVEEEEADYRPWHDPKGLDVTKTKEPEIQHNLVLSISERNAHINNILSHLYVMQMLQLRMCRVTEEQQQQLNPLRAHSRALCRVGPCFEEPFDEDDPTNDEQACVDSYLESDADDGGDSEMGESSYSPTDDVE</sequence>
<dbReference type="EMBL" id="JACEIK010003220">
    <property type="protein sequence ID" value="MCD9640840.1"/>
    <property type="molecule type" value="Genomic_DNA"/>
</dbReference>
<evidence type="ECO:0000313" key="3">
    <source>
        <dbReference type="Proteomes" id="UP000823775"/>
    </source>
</evidence>
<feature type="region of interest" description="Disordered" evidence="1">
    <location>
        <begin position="162"/>
        <end position="205"/>
    </location>
</feature>
<feature type="compositionally biased region" description="Acidic residues" evidence="1">
    <location>
        <begin position="181"/>
        <end position="193"/>
    </location>
</feature>
<proteinExistence type="predicted"/>
<gene>
    <name evidence="2" type="ORF">HAX54_026545</name>
</gene>
<keyword evidence="3" id="KW-1185">Reference proteome</keyword>